<proteinExistence type="predicted"/>
<reference evidence="1 2" key="1">
    <citation type="submission" date="2006-02" db="EMBL/GenBank/DDBJ databases">
        <authorList>
            <person name="Amann R."/>
            <person name="Ferriera S."/>
            <person name="Johnson J."/>
            <person name="Kravitz S."/>
            <person name="Halpern A."/>
            <person name="Remington K."/>
            <person name="Beeson K."/>
            <person name="Tran B."/>
            <person name="Rogers Y.-H."/>
            <person name="Friedman R."/>
            <person name="Venter J.C."/>
        </authorList>
    </citation>
    <scope>NUCLEOTIDE SEQUENCE [LARGE SCALE GENOMIC DNA]</scope>
    <source>
        <strain evidence="1 2">DSM 3645</strain>
    </source>
</reference>
<accession>A3ZNT4</accession>
<organism evidence="1 2">
    <name type="scientific">Blastopirellula marina DSM 3645</name>
    <dbReference type="NCBI Taxonomy" id="314230"/>
    <lineage>
        <taxon>Bacteria</taxon>
        <taxon>Pseudomonadati</taxon>
        <taxon>Planctomycetota</taxon>
        <taxon>Planctomycetia</taxon>
        <taxon>Pirellulales</taxon>
        <taxon>Pirellulaceae</taxon>
        <taxon>Blastopirellula</taxon>
    </lineage>
</organism>
<dbReference type="HOGENOM" id="CLU_3388272_0_0_0"/>
<sequence>MVYRDALTFGNYGIVEISRYCVVVDMDSLHGL</sequence>
<dbReference type="Proteomes" id="UP000004358">
    <property type="component" value="Unassembled WGS sequence"/>
</dbReference>
<protein>
    <submittedName>
        <fullName evidence="1">Uncharacterized protein</fullName>
    </submittedName>
</protein>
<dbReference type="EMBL" id="AANZ01000003">
    <property type="protein sequence ID" value="EAQ81982.1"/>
    <property type="molecule type" value="Genomic_DNA"/>
</dbReference>
<evidence type="ECO:0000313" key="1">
    <source>
        <dbReference type="EMBL" id="EAQ81982.1"/>
    </source>
</evidence>
<evidence type="ECO:0000313" key="2">
    <source>
        <dbReference type="Proteomes" id="UP000004358"/>
    </source>
</evidence>
<comment type="caution">
    <text evidence="1">The sequence shown here is derived from an EMBL/GenBank/DDBJ whole genome shotgun (WGS) entry which is preliminary data.</text>
</comment>
<name>A3ZNT4_9BACT</name>
<dbReference type="STRING" id="314230.DSM3645_17560"/>
<dbReference type="AlphaFoldDB" id="A3ZNT4"/>
<gene>
    <name evidence="1" type="ORF">DSM3645_17560</name>
</gene>